<keyword evidence="2" id="KW-1185">Reference proteome</keyword>
<gene>
    <name evidence="1" type="ORF">GCM10023335_53370</name>
</gene>
<dbReference type="EMBL" id="BAABKB010000021">
    <property type="protein sequence ID" value="GAA5021908.1"/>
    <property type="molecule type" value="Genomic_DNA"/>
</dbReference>
<protein>
    <submittedName>
        <fullName evidence="1">Uncharacterized protein</fullName>
    </submittedName>
</protein>
<comment type="caution">
    <text evidence="1">The sequence shown here is derived from an EMBL/GenBank/DDBJ whole genome shotgun (WGS) entry which is preliminary data.</text>
</comment>
<sequence length="184" mass="19944">MRPVFMSGARRRDALSHLLAVTDLSEGWQLVDERTWWTGRRGPATEWGTRARRQGSVTAWRSFHDGKGRWMWIQVVPLATRDDADTALHAVKERLLGNTTAAVEVVGERDVHVQPIVGATAMWAREQQVRSADGAGGGGVALLMAAAVDSNVLVLNLSGDPSWDWPAARDLAARQAAVLTGASP</sequence>
<organism evidence="1 2">
    <name type="scientific">Streptomyces siamensis</name>
    <dbReference type="NCBI Taxonomy" id="1274986"/>
    <lineage>
        <taxon>Bacteria</taxon>
        <taxon>Bacillati</taxon>
        <taxon>Actinomycetota</taxon>
        <taxon>Actinomycetes</taxon>
        <taxon>Kitasatosporales</taxon>
        <taxon>Streptomycetaceae</taxon>
        <taxon>Streptomyces</taxon>
    </lineage>
</organism>
<evidence type="ECO:0000313" key="1">
    <source>
        <dbReference type="EMBL" id="GAA5021908.1"/>
    </source>
</evidence>
<name>A0ABP9J673_9ACTN</name>
<evidence type="ECO:0000313" key="2">
    <source>
        <dbReference type="Proteomes" id="UP001501759"/>
    </source>
</evidence>
<proteinExistence type="predicted"/>
<accession>A0ABP9J673</accession>
<reference evidence="2" key="1">
    <citation type="journal article" date="2019" name="Int. J. Syst. Evol. Microbiol.">
        <title>The Global Catalogue of Microorganisms (GCM) 10K type strain sequencing project: providing services to taxonomists for standard genome sequencing and annotation.</title>
        <authorList>
            <consortium name="The Broad Institute Genomics Platform"/>
            <consortium name="The Broad Institute Genome Sequencing Center for Infectious Disease"/>
            <person name="Wu L."/>
            <person name="Ma J."/>
        </authorList>
    </citation>
    <scope>NUCLEOTIDE SEQUENCE [LARGE SCALE GENOMIC DNA]</scope>
    <source>
        <strain evidence="2">JCM 18409</strain>
    </source>
</reference>
<dbReference type="Proteomes" id="UP001501759">
    <property type="component" value="Unassembled WGS sequence"/>
</dbReference>